<dbReference type="SFLD" id="SFLDG00363">
    <property type="entry name" value="AMPS_(cytGST):_Alpha-__Mu-__Pi"/>
    <property type="match status" value="1"/>
</dbReference>
<gene>
    <name evidence="3" type="ORF">PBRA_007439</name>
</gene>
<protein>
    <recommendedName>
        <fullName evidence="5">Glutathione S-transferase</fullName>
    </recommendedName>
</protein>
<evidence type="ECO:0000313" key="4">
    <source>
        <dbReference type="Proteomes" id="UP000039324"/>
    </source>
</evidence>
<dbReference type="InterPro" id="IPR036282">
    <property type="entry name" value="Glutathione-S-Trfase_C_sf"/>
</dbReference>
<evidence type="ECO:0008006" key="5">
    <source>
        <dbReference type="Google" id="ProtNLM"/>
    </source>
</evidence>
<dbReference type="PROSITE" id="PS50405">
    <property type="entry name" value="GST_CTER"/>
    <property type="match status" value="1"/>
</dbReference>
<dbReference type="GO" id="GO:0004364">
    <property type="term" value="F:glutathione transferase activity"/>
    <property type="evidence" value="ECO:0007669"/>
    <property type="project" value="TreeGrafter"/>
</dbReference>
<dbReference type="OMA" id="LELYLMW"/>
<feature type="domain" description="GST N-terminal" evidence="1">
    <location>
        <begin position="6"/>
        <end position="87"/>
    </location>
</feature>
<dbReference type="InterPro" id="IPR050213">
    <property type="entry name" value="GST_superfamily"/>
</dbReference>
<keyword evidence="4" id="KW-1185">Reference proteome</keyword>
<dbReference type="Proteomes" id="UP000039324">
    <property type="component" value="Unassembled WGS sequence"/>
</dbReference>
<dbReference type="SFLD" id="SFLDS00019">
    <property type="entry name" value="Glutathione_Transferase_(cytos"/>
    <property type="match status" value="1"/>
</dbReference>
<evidence type="ECO:0000259" key="2">
    <source>
        <dbReference type="PROSITE" id="PS50405"/>
    </source>
</evidence>
<dbReference type="CDD" id="cd03192">
    <property type="entry name" value="GST_C_Sigma_like"/>
    <property type="match status" value="1"/>
</dbReference>
<dbReference type="InterPro" id="IPR040079">
    <property type="entry name" value="Glutathione_S-Trfase"/>
</dbReference>
<name>A0A0G4IXD9_PLABS</name>
<accession>A0A0G4IXD9</accession>
<dbReference type="Pfam" id="PF14497">
    <property type="entry name" value="GST_C_3"/>
    <property type="match status" value="1"/>
</dbReference>
<dbReference type="PANTHER" id="PTHR11571">
    <property type="entry name" value="GLUTATHIONE S-TRANSFERASE"/>
    <property type="match status" value="1"/>
</dbReference>
<dbReference type="SUPFAM" id="SSF47616">
    <property type="entry name" value="GST C-terminal domain-like"/>
    <property type="match status" value="1"/>
</dbReference>
<dbReference type="FunFam" id="1.20.1050.10:FF:000030">
    <property type="entry name" value="Glutathione S-transferase S1"/>
    <property type="match status" value="1"/>
</dbReference>
<dbReference type="InterPro" id="IPR004046">
    <property type="entry name" value="GST_C"/>
</dbReference>
<dbReference type="PROSITE" id="PS50404">
    <property type="entry name" value="GST_NTER"/>
    <property type="match status" value="1"/>
</dbReference>
<dbReference type="GO" id="GO:0006749">
    <property type="term" value="P:glutathione metabolic process"/>
    <property type="evidence" value="ECO:0007669"/>
    <property type="project" value="TreeGrafter"/>
</dbReference>
<dbReference type="OrthoDB" id="414243at2759"/>
<dbReference type="Gene3D" id="1.20.1050.10">
    <property type="match status" value="1"/>
</dbReference>
<reference evidence="3 4" key="1">
    <citation type="submission" date="2015-02" db="EMBL/GenBank/DDBJ databases">
        <authorList>
            <person name="Chooi Y.-H."/>
        </authorList>
    </citation>
    <scope>NUCLEOTIDE SEQUENCE [LARGE SCALE GENOMIC DNA]</scope>
    <source>
        <strain evidence="3">E3</strain>
    </source>
</reference>
<dbReference type="SUPFAM" id="SSF52833">
    <property type="entry name" value="Thioredoxin-like"/>
    <property type="match status" value="1"/>
</dbReference>
<evidence type="ECO:0000259" key="1">
    <source>
        <dbReference type="PROSITE" id="PS50404"/>
    </source>
</evidence>
<dbReference type="PANTHER" id="PTHR11571:SF252">
    <property type="entry name" value="GLUTATHIONE S-TRANSFERASE"/>
    <property type="match status" value="1"/>
</dbReference>
<organism evidence="3 4">
    <name type="scientific">Plasmodiophora brassicae</name>
    <name type="common">Clubroot disease agent</name>
    <dbReference type="NCBI Taxonomy" id="37360"/>
    <lineage>
        <taxon>Eukaryota</taxon>
        <taxon>Sar</taxon>
        <taxon>Rhizaria</taxon>
        <taxon>Endomyxa</taxon>
        <taxon>Phytomyxea</taxon>
        <taxon>Plasmodiophorida</taxon>
        <taxon>Plasmodiophoridae</taxon>
        <taxon>Plasmodiophora</taxon>
    </lineage>
</organism>
<feature type="domain" description="GST C-terminal" evidence="2">
    <location>
        <begin position="89"/>
        <end position="215"/>
    </location>
</feature>
<proteinExistence type="predicted"/>
<sequence>MAPPSNIKITYFKNPGGAADPTYITLLMAGIHFDSEQIVYGSPEWEKLKSSKTLPFDQLPVATIDGKQYSQSKALFRYAGKLAGYYPQDPLTALKVDEITEALDDLIKVAAKAFYEQDPNTRAKYADETFQTSFPKFVGGIEKLLESKEFAVGHQVTLADIYTFTTMWALKHKLKKHWDDKLLKTYPKVECICKKIEGNPKVQEWYAKNPFPQMA</sequence>
<dbReference type="InterPro" id="IPR036249">
    <property type="entry name" value="Thioredoxin-like_sf"/>
</dbReference>
<dbReference type="SFLD" id="SFLDG01205">
    <property type="entry name" value="AMPS.1"/>
    <property type="match status" value="1"/>
</dbReference>
<dbReference type="STRING" id="37360.A0A0G4IXD9"/>
<dbReference type="Gene3D" id="3.40.30.10">
    <property type="entry name" value="Glutaredoxin"/>
    <property type="match status" value="1"/>
</dbReference>
<evidence type="ECO:0000313" key="3">
    <source>
        <dbReference type="EMBL" id="CEO99706.1"/>
    </source>
</evidence>
<dbReference type="InterPro" id="IPR004045">
    <property type="entry name" value="Glutathione_S-Trfase_N"/>
</dbReference>
<dbReference type="InterPro" id="IPR010987">
    <property type="entry name" value="Glutathione-S-Trfase_C-like"/>
</dbReference>
<dbReference type="EMBL" id="CDSF01000092">
    <property type="protein sequence ID" value="CEO99706.1"/>
    <property type="molecule type" value="Genomic_DNA"/>
</dbReference>
<dbReference type="AlphaFoldDB" id="A0A0G4IXD9"/>